<dbReference type="PANTHER" id="PTHR21272:SF3">
    <property type="entry name" value="CATABOLIC 3-DEHYDROQUINASE"/>
    <property type="match status" value="1"/>
</dbReference>
<comment type="similarity">
    <text evidence="3 7">Belongs to the type-II 3-dehydroquinase family.</text>
</comment>
<dbReference type="HAMAP" id="MF_00169">
    <property type="entry name" value="AroQ"/>
    <property type="match status" value="1"/>
</dbReference>
<dbReference type="GO" id="GO:0019631">
    <property type="term" value="P:quinate catabolic process"/>
    <property type="evidence" value="ECO:0007669"/>
    <property type="project" value="TreeGrafter"/>
</dbReference>
<comment type="function">
    <text evidence="7">Catalyzes a trans-dehydration via an enolate intermediate.</text>
</comment>
<dbReference type="Gene3D" id="3.40.50.9100">
    <property type="entry name" value="Dehydroquinase, class II"/>
    <property type="match status" value="1"/>
</dbReference>
<evidence type="ECO:0000256" key="4">
    <source>
        <dbReference type="ARBA" id="ARBA00011193"/>
    </source>
</evidence>
<dbReference type="Proteomes" id="UP000176253">
    <property type="component" value="Unassembled WGS sequence"/>
</dbReference>
<evidence type="ECO:0000256" key="9">
    <source>
        <dbReference type="PIRSR" id="PIRSR001399-3"/>
    </source>
</evidence>
<comment type="caution">
    <text evidence="10">The sequence shown here is derived from an EMBL/GenBank/DDBJ whole genome shotgun (WGS) entry which is preliminary data.</text>
</comment>
<keyword evidence="6 7" id="KW-0456">Lyase</keyword>
<dbReference type="UniPathway" id="UPA00053">
    <property type="reaction ID" value="UER00086"/>
</dbReference>
<accession>A0A1F6A3E6</accession>
<protein>
    <recommendedName>
        <fullName evidence="5 7">3-dehydroquinate dehydratase</fullName>
        <shortName evidence="7">3-dehydroquinase</shortName>
        <ecNumber evidence="5 7">4.2.1.10</ecNumber>
    </recommendedName>
    <alternativeName>
        <fullName evidence="7">Type II DHQase</fullName>
    </alternativeName>
</protein>
<keyword evidence="7" id="KW-0028">Amino-acid biosynthesis</keyword>
<evidence type="ECO:0000256" key="5">
    <source>
        <dbReference type="ARBA" id="ARBA00012060"/>
    </source>
</evidence>
<evidence type="ECO:0000256" key="8">
    <source>
        <dbReference type="PIRSR" id="PIRSR001399-1"/>
    </source>
</evidence>
<dbReference type="STRING" id="1798383.A3D78_07765"/>
<evidence type="ECO:0000256" key="2">
    <source>
        <dbReference type="ARBA" id="ARBA00004902"/>
    </source>
</evidence>
<dbReference type="PANTHER" id="PTHR21272">
    <property type="entry name" value="CATABOLIC 3-DEHYDROQUINASE"/>
    <property type="match status" value="1"/>
</dbReference>
<dbReference type="EC" id="4.2.1.10" evidence="5 7"/>
<name>A0A1F6A3E6_9BACT</name>
<reference evidence="10 11" key="1">
    <citation type="journal article" date="2016" name="Nat. Commun.">
        <title>Thousands of microbial genomes shed light on interconnected biogeochemical processes in an aquifer system.</title>
        <authorList>
            <person name="Anantharaman K."/>
            <person name="Brown C.T."/>
            <person name="Hug L.A."/>
            <person name="Sharon I."/>
            <person name="Castelle C.J."/>
            <person name="Probst A.J."/>
            <person name="Thomas B.C."/>
            <person name="Singh A."/>
            <person name="Wilkins M.J."/>
            <person name="Karaoz U."/>
            <person name="Brodie E.L."/>
            <person name="Williams K.H."/>
            <person name="Hubbard S.S."/>
            <person name="Banfield J.F."/>
        </authorList>
    </citation>
    <scope>NUCLEOTIDE SEQUENCE [LARGE SCALE GENOMIC DNA]</scope>
</reference>
<feature type="site" description="Transition state stabilizer" evidence="7 9">
    <location>
        <position position="17"/>
    </location>
</feature>
<dbReference type="GO" id="GO:0009423">
    <property type="term" value="P:chorismate biosynthetic process"/>
    <property type="evidence" value="ECO:0007669"/>
    <property type="project" value="UniProtKB-UniRule"/>
</dbReference>
<dbReference type="PIRSF" id="PIRSF001399">
    <property type="entry name" value="DHquinase_II"/>
    <property type="match status" value="1"/>
</dbReference>
<dbReference type="GO" id="GO:0008652">
    <property type="term" value="P:amino acid biosynthetic process"/>
    <property type="evidence" value="ECO:0007669"/>
    <property type="project" value="UniProtKB-KW"/>
</dbReference>
<dbReference type="InterPro" id="IPR036441">
    <property type="entry name" value="DHquinase_II_sf"/>
</dbReference>
<dbReference type="AlphaFoldDB" id="A0A1F6A3E6"/>
<comment type="caution">
    <text evidence="7">Lacks conserved residue(s) required for the propagation of feature annotation.</text>
</comment>
<dbReference type="EMBL" id="MFJM01000010">
    <property type="protein sequence ID" value="OGG18992.1"/>
    <property type="molecule type" value="Genomic_DNA"/>
</dbReference>
<evidence type="ECO:0000256" key="1">
    <source>
        <dbReference type="ARBA" id="ARBA00001864"/>
    </source>
</evidence>
<dbReference type="InterPro" id="IPR001874">
    <property type="entry name" value="DHquinase_II"/>
</dbReference>
<dbReference type="Pfam" id="PF01220">
    <property type="entry name" value="DHquinase_II"/>
    <property type="match status" value="1"/>
</dbReference>
<sequence>MKILVINGPNLNVLGKRDPEKYGSITLNQINKKLAVLAAKEKIELEFFQSNHEGEIIDFLQKDKSRKADGILVNPGALIRYAYSFRQALLDHGKPVMEIHMSDINKSGINKKVNVLEDIRIGKVVGLKEKSYYQGLKKLIKFINKK</sequence>
<dbReference type="NCBIfam" id="NF003807">
    <property type="entry name" value="PRK05395.1-4"/>
    <property type="match status" value="1"/>
</dbReference>
<feature type="binding site" evidence="7">
    <location>
        <position position="74"/>
    </location>
    <ligand>
        <name>substrate</name>
    </ligand>
</feature>
<keyword evidence="7" id="KW-0057">Aromatic amino acid biosynthesis</keyword>
<dbReference type="InterPro" id="IPR018509">
    <property type="entry name" value="DHquinase_II_CS"/>
</dbReference>
<comment type="subunit">
    <text evidence="4 7">Homododecamer.</text>
</comment>
<evidence type="ECO:0000256" key="6">
    <source>
        <dbReference type="ARBA" id="ARBA00023239"/>
    </source>
</evidence>
<evidence type="ECO:0000313" key="10">
    <source>
        <dbReference type="EMBL" id="OGG18992.1"/>
    </source>
</evidence>
<dbReference type="SUPFAM" id="SSF52304">
    <property type="entry name" value="Type II 3-dehydroquinate dehydratase"/>
    <property type="match status" value="1"/>
</dbReference>
<dbReference type="CDD" id="cd00466">
    <property type="entry name" value="DHQase_II"/>
    <property type="match status" value="1"/>
</dbReference>
<gene>
    <name evidence="7" type="primary">aroQ</name>
    <name evidence="10" type="ORF">A3D78_07765</name>
</gene>
<evidence type="ECO:0000256" key="7">
    <source>
        <dbReference type="HAMAP-Rule" id="MF_00169"/>
    </source>
</evidence>
<evidence type="ECO:0000256" key="3">
    <source>
        <dbReference type="ARBA" id="ARBA00011037"/>
    </source>
</evidence>
<feature type="binding site" evidence="7">
    <location>
        <begin position="101"/>
        <end position="102"/>
    </location>
    <ligand>
        <name>substrate</name>
    </ligand>
</feature>
<organism evidence="10 11">
    <name type="scientific">Candidatus Gottesmanbacteria bacterium RIFCSPHIGHO2_02_FULL_39_14</name>
    <dbReference type="NCBI Taxonomy" id="1798383"/>
    <lineage>
        <taxon>Bacteria</taxon>
        <taxon>Candidatus Gottesmaniibacteriota</taxon>
    </lineage>
</organism>
<proteinExistence type="inferred from homology"/>
<feature type="active site" description="Proton donor" evidence="7 8">
    <location>
        <position position="100"/>
    </location>
</feature>
<comment type="catalytic activity">
    <reaction evidence="1 7">
        <text>3-dehydroquinate = 3-dehydroshikimate + H2O</text>
        <dbReference type="Rhea" id="RHEA:21096"/>
        <dbReference type="ChEBI" id="CHEBI:15377"/>
        <dbReference type="ChEBI" id="CHEBI:16630"/>
        <dbReference type="ChEBI" id="CHEBI:32364"/>
        <dbReference type="EC" id="4.2.1.10"/>
    </reaction>
</comment>
<feature type="active site" description="Proton acceptor" evidence="7 8">
    <location>
        <position position="22"/>
    </location>
</feature>
<dbReference type="GO" id="GO:0009073">
    <property type="term" value="P:aromatic amino acid family biosynthetic process"/>
    <property type="evidence" value="ECO:0007669"/>
    <property type="project" value="UniProtKB-KW"/>
</dbReference>
<comment type="pathway">
    <text evidence="2 7">Metabolic intermediate biosynthesis; chorismate biosynthesis; chorismate from D-erythrose 4-phosphate and phosphoenolpyruvate: step 3/7.</text>
</comment>
<dbReference type="GO" id="GO:0003855">
    <property type="term" value="F:3-dehydroquinate dehydratase activity"/>
    <property type="evidence" value="ECO:0007669"/>
    <property type="project" value="UniProtKB-UniRule"/>
</dbReference>
<dbReference type="PROSITE" id="PS01029">
    <property type="entry name" value="DEHYDROQUINASE_II"/>
    <property type="match status" value="1"/>
</dbReference>
<evidence type="ECO:0000313" key="11">
    <source>
        <dbReference type="Proteomes" id="UP000176253"/>
    </source>
</evidence>